<dbReference type="EMBL" id="AEJC01000517">
    <property type="protein sequence ID" value="EKX62423.1"/>
    <property type="molecule type" value="Genomic_DNA"/>
</dbReference>
<dbReference type="AlphaFoldDB" id="L1KPX7"/>
<evidence type="ECO:0000313" key="2">
    <source>
        <dbReference type="EMBL" id="EKX62423.1"/>
    </source>
</evidence>
<dbReference type="PATRIC" id="fig|698759.3.peg.6876"/>
<comment type="caution">
    <text evidence="2">The sequence shown here is derived from an EMBL/GenBank/DDBJ whole genome shotgun (WGS) entry which is preliminary data.</text>
</comment>
<evidence type="ECO:0000313" key="3">
    <source>
        <dbReference type="Proteomes" id="UP000010411"/>
    </source>
</evidence>
<keyword evidence="3" id="KW-1185">Reference proteome</keyword>
<gene>
    <name evidence="2" type="ORF">STRIP9103_02461</name>
</gene>
<reference evidence="2 3" key="1">
    <citation type="submission" date="2012-11" db="EMBL/GenBank/DDBJ databases">
        <authorList>
            <person name="Huguet-Tapia J.C."/>
            <person name="Durkin A.S."/>
            <person name="Pettis G.S."/>
            <person name="Badger J.H."/>
        </authorList>
    </citation>
    <scope>NUCLEOTIDE SEQUENCE [LARGE SCALE GENOMIC DNA]</scope>
    <source>
        <strain evidence="2 3">91-03</strain>
    </source>
</reference>
<accession>L1KPX7</accession>
<sequence>MKARVLGRGPRPPLLPRCRPRRCRRAWQNVTAMQAGRKTLLQKNARTGDDYVSVTCARRGRNPVLEPISGAWRDCARPCKLLPRPTRNGNHHPVSPCGRGAPGTDENHEGPR</sequence>
<protein>
    <submittedName>
        <fullName evidence="2">Uncharacterized protein</fullName>
    </submittedName>
</protein>
<evidence type="ECO:0000256" key="1">
    <source>
        <dbReference type="SAM" id="MobiDB-lite"/>
    </source>
</evidence>
<dbReference type="Proteomes" id="UP000010411">
    <property type="component" value="Unassembled WGS sequence"/>
</dbReference>
<proteinExistence type="predicted"/>
<name>L1KPX7_9ACTN</name>
<organism evidence="2 3">
    <name type="scientific">Streptomyces ipomoeae 91-03</name>
    <dbReference type="NCBI Taxonomy" id="698759"/>
    <lineage>
        <taxon>Bacteria</taxon>
        <taxon>Bacillati</taxon>
        <taxon>Actinomycetota</taxon>
        <taxon>Actinomycetes</taxon>
        <taxon>Kitasatosporales</taxon>
        <taxon>Streptomycetaceae</taxon>
        <taxon>Streptomyces</taxon>
    </lineage>
</organism>
<feature type="region of interest" description="Disordered" evidence="1">
    <location>
        <begin position="82"/>
        <end position="112"/>
    </location>
</feature>